<dbReference type="Gene3D" id="3.30.565.10">
    <property type="entry name" value="Histidine kinase-like ATPase, C-terminal domain"/>
    <property type="match status" value="1"/>
</dbReference>
<evidence type="ECO:0000256" key="3">
    <source>
        <dbReference type="ARBA" id="ARBA00022553"/>
    </source>
</evidence>
<dbReference type="InterPro" id="IPR004358">
    <property type="entry name" value="Sig_transdc_His_kin-like_C"/>
</dbReference>
<evidence type="ECO:0000313" key="11">
    <source>
        <dbReference type="EMBL" id="SEI04286.1"/>
    </source>
</evidence>
<keyword evidence="9" id="KW-0812">Transmembrane</keyword>
<dbReference type="InterPro" id="IPR036097">
    <property type="entry name" value="HisK_dim/P_sf"/>
</dbReference>
<dbReference type="PRINTS" id="PR00344">
    <property type="entry name" value="BCTRLSENSOR"/>
</dbReference>
<dbReference type="OrthoDB" id="9815750at2"/>
<comment type="catalytic activity">
    <reaction evidence="1">
        <text>ATP + protein L-histidine = ADP + protein N-phospho-L-histidine.</text>
        <dbReference type="EC" id="2.7.13.3"/>
    </reaction>
</comment>
<dbReference type="GO" id="GO:0005524">
    <property type="term" value="F:ATP binding"/>
    <property type="evidence" value="ECO:0007669"/>
    <property type="project" value="UniProtKB-KW"/>
</dbReference>
<gene>
    <name evidence="11" type="ORF">SAMN02927937_02924</name>
</gene>
<dbReference type="PANTHER" id="PTHR43065:SF10">
    <property type="entry name" value="PEROXIDE STRESS-ACTIVATED HISTIDINE KINASE MAK3"/>
    <property type="match status" value="1"/>
</dbReference>
<evidence type="ECO:0000313" key="12">
    <source>
        <dbReference type="Proteomes" id="UP000199634"/>
    </source>
</evidence>
<keyword evidence="9" id="KW-0472">Membrane</keyword>
<dbReference type="PROSITE" id="PS50109">
    <property type="entry name" value="HIS_KIN"/>
    <property type="match status" value="1"/>
</dbReference>
<dbReference type="InterPro" id="IPR036890">
    <property type="entry name" value="HATPase_C_sf"/>
</dbReference>
<dbReference type="SMART" id="SM00387">
    <property type="entry name" value="HATPase_c"/>
    <property type="match status" value="1"/>
</dbReference>
<dbReference type="Gene3D" id="1.10.287.130">
    <property type="match status" value="1"/>
</dbReference>
<evidence type="ECO:0000256" key="1">
    <source>
        <dbReference type="ARBA" id="ARBA00000085"/>
    </source>
</evidence>
<feature type="transmembrane region" description="Helical" evidence="9">
    <location>
        <begin position="12"/>
        <end position="33"/>
    </location>
</feature>
<dbReference type="EMBL" id="FNXE01000087">
    <property type="protein sequence ID" value="SEI04286.1"/>
    <property type="molecule type" value="Genomic_DNA"/>
</dbReference>
<name>A0A1H6N1H0_9FLAO</name>
<keyword evidence="6 11" id="KW-0418">Kinase</keyword>
<organism evidence="11 12">
    <name type="scientific">Paenimyroides marinum</name>
    <dbReference type="NCBI Taxonomy" id="1159016"/>
    <lineage>
        <taxon>Bacteria</taxon>
        <taxon>Pseudomonadati</taxon>
        <taxon>Bacteroidota</taxon>
        <taxon>Flavobacteriia</taxon>
        <taxon>Flavobacteriales</taxon>
        <taxon>Flavobacteriaceae</taxon>
        <taxon>Paenimyroides</taxon>
    </lineage>
</organism>
<protein>
    <recommendedName>
        <fullName evidence="2">histidine kinase</fullName>
        <ecNumber evidence="2">2.7.13.3</ecNumber>
    </recommendedName>
</protein>
<dbReference type="PANTHER" id="PTHR43065">
    <property type="entry name" value="SENSOR HISTIDINE KINASE"/>
    <property type="match status" value="1"/>
</dbReference>
<accession>A0A1H6N1H0</accession>
<proteinExistence type="predicted"/>
<dbReference type="Pfam" id="PF02518">
    <property type="entry name" value="HATPase_c"/>
    <property type="match status" value="1"/>
</dbReference>
<keyword evidence="4" id="KW-0808">Transferase</keyword>
<keyword evidence="8" id="KW-0902">Two-component regulatory system</keyword>
<keyword evidence="9" id="KW-1133">Transmembrane helix</keyword>
<evidence type="ECO:0000256" key="4">
    <source>
        <dbReference type="ARBA" id="ARBA00022679"/>
    </source>
</evidence>
<evidence type="ECO:0000256" key="5">
    <source>
        <dbReference type="ARBA" id="ARBA00022741"/>
    </source>
</evidence>
<dbReference type="RefSeq" id="WP_091102991.1">
    <property type="nucleotide sequence ID" value="NZ_FNXE01000087.1"/>
</dbReference>
<keyword evidence="3" id="KW-0597">Phosphoprotein</keyword>
<evidence type="ECO:0000256" key="6">
    <source>
        <dbReference type="ARBA" id="ARBA00022777"/>
    </source>
</evidence>
<evidence type="ECO:0000256" key="8">
    <source>
        <dbReference type="ARBA" id="ARBA00023012"/>
    </source>
</evidence>
<dbReference type="InterPro" id="IPR005467">
    <property type="entry name" value="His_kinase_dom"/>
</dbReference>
<dbReference type="AlphaFoldDB" id="A0A1H6N1H0"/>
<evidence type="ECO:0000256" key="9">
    <source>
        <dbReference type="SAM" id="Phobius"/>
    </source>
</evidence>
<dbReference type="InterPro" id="IPR003594">
    <property type="entry name" value="HATPase_dom"/>
</dbReference>
<dbReference type="EC" id="2.7.13.3" evidence="2"/>
<dbReference type="CDD" id="cd00082">
    <property type="entry name" value="HisKA"/>
    <property type="match status" value="1"/>
</dbReference>
<keyword evidence="12" id="KW-1185">Reference proteome</keyword>
<dbReference type="STRING" id="1159016.SAMN02927937_02924"/>
<evidence type="ECO:0000259" key="10">
    <source>
        <dbReference type="PROSITE" id="PS50109"/>
    </source>
</evidence>
<reference evidence="11 12" key="1">
    <citation type="submission" date="2016-10" db="EMBL/GenBank/DDBJ databases">
        <authorList>
            <person name="de Groot N.N."/>
        </authorList>
    </citation>
    <scope>NUCLEOTIDE SEQUENCE [LARGE SCALE GENOMIC DNA]</scope>
    <source>
        <strain evidence="11 12">CGMCC 1.10825</strain>
    </source>
</reference>
<dbReference type="InterPro" id="IPR003661">
    <property type="entry name" value="HisK_dim/P_dom"/>
</dbReference>
<evidence type="ECO:0000256" key="2">
    <source>
        <dbReference type="ARBA" id="ARBA00012438"/>
    </source>
</evidence>
<keyword evidence="7" id="KW-0067">ATP-binding</keyword>
<dbReference type="Proteomes" id="UP000199634">
    <property type="component" value="Unassembled WGS sequence"/>
</dbReference>
<dbReference type="GO" id="GO:0000155">
    <property type="term" value="F:phosphorelay sensor kinase activity"/>
    <property type="evidence" value="ECO:0007669"/>
    <property type="project" value="InterPro"/>
</dbReference>
<keyword evidence="5" id="KW-0547">Nucleotide-binding</keyword>
<dbReference type="SUPFAM" id="SSF55874">
    <property type="entry name" value="ATPase domain of HSP90 chaperone/DNA topoisomerase II/histidine kinase"/>
    <property type="match status" value="1"/>
</dbReference>
<feature type="domain" description="Histidine kinase" evidence="10">
    <location>
        <begin position="181"/>
        <end position="383"/>
    </location>
</feature>
<sequence>MSIVKRSLYTRGFILLFSLGILILILWNTYLLFQTFKNEERIKMEIWAEANKKISEVSDLDADIELPSNILIKNKTIPVILATNTDSIRSFSNLPKEVANDTLLIRKMLLDLKKQNAPIEIMHPSGNQYVYYGNSSLITKLKYYPLALVAILVLFGLLVYSYFRASKMSSENKLWAGMAKETAHQIGTPLSSLLGWIEIMKLEHIDENIVDEIQKDVDRLQTIADRFSKIGSEPNLELLNIVEETKKSFDYLQSRSSKQIEFEFEANADIVNLMLNPTLHSWTIENLIKNAIDAIKGKGKIKVEIKNNENNLQILVSDTGKGIPKNQFRKVFEPGFSTKKRGWGLGLSLTQRIVEKYHKGSIRVLKSEMGKGTVFSVLYRKSI</sequence>
<feature type="transmembrane region" description="Helical" evidence="9">
    <location>
        <begin position="143"/>
        <end position="163"/>
    </location>
</feature>
<dbReference type="SUPFAM" id="SSF47384">
    <property type="entry name" value="Homodimeric domain of signal transducing histidine kinase"/>
    <property type="match status" value="1"/>
</dbReference>
<evidence type="ECO:0000256" key="7">
    <source>
        <dbReference type="ARBA" id="ARBA00022840"/>
    </source>
</evidence>